<keyword evidence="1" id="KW-0067">ATP-binding</keyword>
<dbReference type="Proteomes" id="UP000178264">
    <property type="component" value="Unassembled WGS sequence"/>
</dbReference>
<dbReference type="InterPro" id="IPR013815">
    <property type="entry name" value="ATP_grasp_subdomain_1"/>
</dbReference>
<organism evidence="3 4">
    <name type="scientific">Candidatus Uhrbacteria bacterium RIFCSPLOWO2_02_FULL_49_11</name>
    <dbReference type="NCBI Taxonomy" id="1802409"/>
    <lineage>
        <taxon>Bacteria</taxon>
        <taxon>Candidatus Uhriibacteriota</taxon>
    </lineage>
</organism>
<protein>
    <recommendedName>
        <fullName evidence="2">ATP-grasp domain-containing protein</fullName>
    </recommendedName>
</protein>
<dbReference type="InterPro" id="IPR011761">
    <property type="entry name" value="ATP-grasp"/>
</dbReference>
<gene>
    <name evidence="3" type="ORF">A3I42_01960</name>
</gene>
<dbReference type="PROSITE" id="PS50975">
    <property type="entry name" value="ATP_GRASP"/>
    <property type="match status" value="1"/>
</dbReference>
<dbReference type="SUPFAM" id="SSF56059">
    <property type="entry name" value="Glutathione synthetase ATP-binding domain-like"/>
    <property type="match status" value="1"/>
</dbReference>
<comment type="caution">
    <text evidence="3">The sequence shown here is derived from an EMBL/GenBank/DDBJ whole genome shotgun (WGS) entry which is preliminary data.</text>
</comment>
<dbReference type="AlphaFoldDB" id="A0A1F7VF29"/>
<dbReference type="EMBL" id="MGER01000021">
    <property type="protein sequence ID" value="OGL88614.1"/>
    <property type="molecule type" value="Genomic_DNA"/>
</dbReference>
<evidence type="ECO:0000256" key="1">
    <source>
        <dbReference type="PROSITE-ProRule" id="PRU00409"/>
    </source>
</evidence>
<evidence type="ECO:0000313" key="3">
    <source>
        <dbReference type="EMBL" id="OGL88614.1"/>
    </source>
</evidence>
<dbReference type="Gene3D" id="3.30.1490.20">
    <property type="entry name" value="ATP-grasp fold, A domain"/>
    <property type="match status" value="1"/>
</dbReference>
<reference evidence="3 4" key="1">
    <citation type="journal article" date="2016" name="Nat. Commun.">
        <title>Thousands of microbial genomes shed light on interconnected biogeochemical processes in an aquifer system.</title>
        <authorList>
            <person name="Anantharaman K."/>
            <person name="Brown C.T."/>
            <person name="Hug L.A."/>
            <person name="Sharon I."/>
            <person name="Castelle C.J."/>
            <person name="Probst A.J."/>
            <person name="Thomas B.C."/>
            <person name="Singh A."/>
            <person name="Wilkins M.J."/>
            <person name="Karaoz U."/>
            <person name="Brodie E.L."/>
            <person name="Williams K.H."/>
            <person name="Hubbard S.S."/>
            <person name="Banfield J.F."/>
        </authorList>
    </citation>
    <scope>NUCLEOTIDE SEQUENCE [LARGE SCALE GENOMIC DNA]</scope>
</reference>
<dbReference type="GO" id="GO:0005524">
    <property type="term" value="F:ATP binding"/>
    <property type="evidence" value="ECO:0007669"/>
    <property type="project" value="UniProtKB-UniRule"/>
</dbReference>
<evidence type="ECO:0000259" key="2">
    <source>
        <dbReference type="PROSITE" id="PS50975"/>
    </source>
</evidence>
<feature type="domain" description="ATP-grasp" evidence="2">
    <location>
        <begin position="149"/>
        <end position="400"/>
    </location>
</feature>
<evidence type="ECO:0000313" key="4">
    <source>
        <dbReference type="Proteomes" id="UP000178264"/>
    </source>
</evidence>
<name>A0A1F7VF29_9BACT</name>
<sequence>MISPSLSKRSCPDCGPVPIHHASSFLTALAAIALAPLSRHSSPLRTVFNHLAQSTILQTCTVKLLKCFTRVRLGTIHLEPHPDLTHRAHLLWEEAIRRGIQMWEFRPLTHSIELFIAERRAQRVVFNSLPRPPLRVNNLHWIDDKLIVKQLLARSSIPIPRGYAVITLRGATRAFERLVPPLVVKPRLSSRGRHAHVQIHTREQLTQAYRSARQLCPWVMIEEELEGDVHRALLVAGKLVAVARRNYPQVIGNGTHTIRRLVDIENTQPYRDGAVFHPIPTDGATTRYLNACRRDWGDIPSAGETVILDRGVIRERGGLTHDVTDEVDIENIRLFERIARIIDDPLIGIDFIIKDMSRPWCAQTRSGVIELNALPYIDLHYYCISGTPRNAAAAIWHMIFPQ</sequence>
<proteinExistence type="predicted"/>
<keyword evidence="1" id="KW-0547">Nucleotide-binding</keyword>
<dbReference type="GO" id="GO:0046872">
    <property type="term" value="F:metal ion binding"/>
    <property type="evidence" value="ECO:0007669"/>
    <property type="project" value="InterPro"/>
</dbReference>
<accession>A0A1F7VF29</accession>
<dbReference type="Gene3D" id="3.30.470.20">
    <property type="entry name" value="ATP-grasp fold, B domain"/>
    <property type="match status" value="1"/>
</dbReference>